<keyword evidence="1" id="KW-0597">Phosphoprotein</keyword>
<dbReference type="SUPFAM" id="SSF52172">
    <property type="entry name" value="CheY-like"/>
    <property type="match status" value="1"/>
</dbReference>
<protein>
    <submittedName>
        <fullName evidence="2">Uncharacterized protein</fullName>
    </submittedName>
</protein>
<dbReference type="OrthoDB" id="9179585at2"/>
<evidence type="ECO:0000313" key="3">
    <source>
        <dbReference type="Proteomes" id="UP000193427"/>
    </source>
</evidence>
<name>A0A1W6LEZ2_9BURK</name>
<dbReference type="InterPro" id="IPR050595">
    <property type="entry name" value="Bact_response_regulator"/>
</dbReference>
<organism evidence="2 3">
    <name type="scientific">Piscinibacter gummiphilus</name>
    <dbReference type="NCBI Taxonomy" id="946333"/>
    <lineage>
        <taxon>Bacteria</taxon>
        <taxon>Pseudomonadati</taxon>
        <taxon>Pseudomonadota</taxon>
        <taxon>Betaproteobacteria</taxon>
        <taxon>Burkholderiales</taxon>
        <taxon>Sphaerotilaceae</taxon>
        <taxon>Piscinibacter</taxon>
    </lineage>
</organism>
<reference evidence="2 3" key="1">
    <citation type="submission" date="2016-04" db="EMBL/GenBank/DDBJ databases">
        <title>Complete genome sequence of natural rubber-degrading, novel Gram-negative bacterium, Rhizobacter gummiphilus strain NS21.</title>
        <authorList>
            <person name="Tabata M."/>
            <person name="Kasai D."/>
            <person name="Fukuda M."/>
        </authorList>
    </citation>
    <scope>NUCLEOTIDE SEQUENCE [LARGE SCALE GENOMIC DNA]</scope>
    <source>
        <strain evidence="2 3">NS21</strain>
    </source>
</reference>
<dbReference type="EMBL" id="CP015118">
    <property type="protein sequence ID" value="ARN22842.1"/>
    <property type="molecule type" value="Genomic_DNA"/>
</dbReference>
<dbReference type="Gene3D" id="3.40.50.2300">
    <property type="match status" value="1"/>
</dbReference>
<dbReference type="PANTHER" id="PTHR44591:SF3">
    <property type="entry name" value="RESPONSE REGULATORY DOMAIN-CONTAINING PROTEIN"/>
    <property type="match status" value="1"/>
</dbReference>
<accession>A0A1W6LEZ2</accession>
<sequence length="134" mass="14585">MSPEPRAFTILVADDSEDAAESLAMLLEFEGHTVEVAHDGTSALVAAERLRPQVVVLDIGMPGLSGYEVATRLRATDWGRRVLIVAATGWGHDDDRRRALEAGFDRHLTKPMDATAFAASLGEWVDEAARRTGR</sequence>
<evidence type="ECO:0000256" key="1">
    <source>
        <dbReference type="ARBA" id="ARBA00022553"/>
    </source>
</evidence>
<dbReference type="InterPro" id="IPR001789">
    <property type="entry name" value="Sig_transdc_resp-reg_receiver"/>
</dbReference>
<evidence type="ECO:0000313" key="2">
    <source>
        <dbReference type="EMBL" id="ARN22842.1"/>
    </source>
</evidence>
<gene>
    <name evidence="2" type="ORF">A4W93_24645</name>
</gene>
<proteinExistence type="predicted"/>
<dbReference type="SMART" id="SM00448">
    <property type="entry name" value="REC"/>
    <property type="match status" value="1"/>
</dbReference>
<keyword evidence="3" id="KW-1185">Reference proteome</keyword>
<dbReference type="PROSITE" id="PS50110">
    <property type="entry name" value="RESPONSE_REGULATORY"/>
    <property type="match status" value="1"/>
</dbReference>
<dbReference type="AlphaFoldDB" id="A0A1W6LEZ2"/>
<dbReference type="Proteomes" id="UP000193427">
    <property type="component" value="Chromosome"/>
</dbReference>
<dbReference type="STRING" id="946333.A4W93_24645"/>
<dbReference type="GO" id="GO:0000160">
    <property type="term" value="P:phosphorelay signal transduction system"/>
    <property type="evidence" value="ECO:0007669"/>
    <property type="project" value="InterPro"/>
</dbReference>
<dbReference type="Pfam" id="PF00072">
    <property type="entry name" value="Response_reg"/>
    <property type="match status" value="1"/>
</dbReference>
<dbReference type="CDD" id="cd17580">
    <property type="entry name" value="REC_2_DhkD-like"/>
    <property type="match status" value="1"/>
</dbReference>
<dbReference type="InterPro" id="IPR011006">
    <property type="entry name" value="CheY-like_superfamily"/>
</dbReference>
<dbReference type="PANTHER" id="PTHR44591">
    <property type="entry name" value="STRESS RESPONSE REGULATOR PROTEIN 1"/>
    <property type="match status" value="1"/>
</dbReference>
<dbReference type="RefSeq" id="WP_157782229.1">
    <property type="nucleotide sequence ID" value="NZ_BSPR01000015.1"/>
</dbReference>
<dbReference type="KEGG" id="rgu:A4W93_24645"/>